<reference evidence="2" key="1">
    <citation type="submission" date="2023-08" db="EMBL/GenBank/DDBJ databases">
        <authorList>
            <person name="Alioto T."/>
            <person name="Alioto T."/>
            <person name="Gomez Garrido J."/>
        </authorList>
    </citation>
    <scope>NUCLEOTIDE SEQUENCE</scope>
</reference>
<accession>A0AAV1GI65</accession>
<sequence>MLGVLHSLLPPANLNPPSRTLLLHLLVAAALTSHGPPSTLILTLLPHQQVEAGQEEKESLMTLMKAPTKPAIVLKKRSLGTAKKLARQSIFCSSQHAKNYAQTITPFGDHHVHPVQQNTNNQERKRKRARSGNSSQQTDLKSPPTEHNLTLHPSLSQVEDQGQ</sequence>
<feature type="region of interest" description="Disordered" evidence="1">
    <location>
        <begin position="107"/>
        <end position="163"/>
    </location>
</feature>
<feature type="compositionally biased region" description="Polar residues" evidence="1">
    <location>
        <begin position="131"/>
        <end position="163"/>
    </location>
</feature>
<dbReference type="EMBL" id="OY660877">
    <property type="protein sequence ID" value="CAJ1071867.1"/>
    <property type="molecule type" value="Genomic_DNA"/>
</dbReference>
<keyword evidence="3" id="KW-1185">Reference proteome</keyword>
<proteinExistence type="predicted"/>
<evidence type="ECO:0000313" key="2">
    <source>
        <dbReference type="EMBL" id="CAJ1071867.1"/>
    </source>
</evidence>
<dbReference type="AlphaFoldDB" id="A0AAV1GI65"/>
<organism evidence="2 3">
    <name type="scientific">Xyrichtys novacula</name>
    <name type="common">Pearly razorfish</name>
    <name type="synonym">Hemipteronotus novacula</name>
    <dbReference type="NCBI Taxonomy" id="13765"/>
    <lineage>
        <taxon>Eukaryota</taxon>
        <taxon>Metazoa</taxon>
        <taxon>Chordata</taxon>
        <taxon>Craniata</taxon>
        <taxon>Vertebrata</taxon>
        <taxon>Euteleostomi</taxon>
        <taxon>Actinopterygii</taxon>
        <taxon>Neopterygii</taxon>
        <taxon>Teleostei</taxon>
        <taxon>Neoteleostei</taxon>
        <taxon>Acanthomorphata</taxon>
        <taxon>Eupercaria</taxon>
        <taxon>Labriformes</taxon>
        <taxon>Labridae</taxon>
        <taxon>Xyrichtys</taxon>
    </lineage>
</organism>
<gene>
    <name evidence="2" type="ORF">XNOV1_A037434</name>
</gene>
<evidence type="ECO:0000256" key="1">
    <source>
        <dbReference type="SAM" id="MobiDB-lite"/>
    </source>
</evidence>
<name>A0AAV1GI65_XYRNO</name>
<evidence type="ECO:0000313" key="3">
    <source>
        <dbReference type="Proteomes" id="UP001178508"/>
    </source>
</evidence>
<dbReference type="Proteomes" id="UP001178508">
    <property type="component" value="Chromosome 14"/>
</dbReference>
<protein>
    <submittedName>
        <fullName evidence="2">Uncharacterized protein</fullName>
    </submittedName>
</protein>